<evidence type="ECO:0000313" key="2">
    <source>
        <dbReference type="Proteomes" id="UP001230649"/>
    </source>
</evidence>
<sequence length="249" mass="27193">MAAQHQYIQADDDDLDDLSFGGPSQPYKPDASASNAQGSQPGLSGRIGQDPNTRTRNEAWNGIKMQTRYTGESTLDEPVSKTIMRDLLSIYSKLLQVLYPPKQGGTNELLREWDLWGPLVICLALAIILSIDSPGDQSIQVFSMVISLVTVGSVIVTVNAKLLGGRVSFFQSLCVLGYCLSPLLGAAVISMFLHNLLIRLPVSLAAWAWSVWASMNFLGGTKLEEDKKVLAVYPLGLFYGVFCLFCIQT</sequence>
<organism evidence="1 2">
    <name type="scientific">Naganishia adeliensis</name>
    <dbReference type="NCBI Taxonomy" id="92952"/>
    <lineage>
        <taxon>Eukaryota</taxon>
        <taxon>Fungi</taxon>
        <taxon>Dikarya</taxon>
        <taxon>Basidiomycota</taxon>
        <taxon>Agaricomycotina</taxon>
        <taxon>Tremellomycetes</taxon>
        <taxon>Filobasidiales</taxon>
        <taxon>Filobasidiaceae</taxon>
        <taxon>Naganishia</taxon>
    </lineage>
</organism>
<dbReference type="EMBL" id="JASBWS010000045">
    <property type="protein sequence ID" value="KAJ9105906.1"/>
    <property type="molecule type" value="Genomic_DNA"/>
</dbReference>
<protein>
    <submittedName>
        <fullName evidence="1">Uncharacterized protein</fullName>
    </submittedName>
</protein>
<keyword evidence="2" id="KW-1185">Reference proteome</keyword>
<accession>A0ACC2W3E2</accession>
<reference evidence="1" key="1">
    <citation type="submission" date="2023-04" db="EMBL/GenBank/DDBJ databases">
        <title>Draft Genome sequencing of Naganishia species isolated from polar environments using Oxford Nanopore Technology.</title>
        <authorList>
            <person name="Leo P."/>
            <person name="Venkateswaran K."/>
        </authorList>
    </citation>
    <scope>NUCLEOTIDE SEQUENCE</scope>
    <source>
        <strain evidence="1">MNA-CCFEE 5262</strain>
    </source>
</reference>
<gene>
    <name evidence="1" type="ORF">QFC20_004143</name>
</gene>
<dbReference type="Proteomes" id="UP001230649">
    <property type="component" value="Unassembled WGS sequence"/>
</dbReference>
<proteinExistence type="predicted"/>
<comment type="caution">
    <text evidence="1">The sequence shown here is derived from an EMBL/GenBank/DDBJ whole genome shotgun (WGS) entry which is preliminary data.</text>
</comment>
<evidence type="ECO:0000313" key="1">
    <source>
        <dbReference type="EMBL" id="KAJ9105906.1"/>
    </source>
</evidence>
<name>A0ACC2W3E2_9TREE</name>